<proteinExistence type="predicted"/>
<feature type="region of interest" description="Disordered" evidence="1">
    <location>
        <begin position="109"/>
        <end position="155"/>
    </location>
</feature>
<keyword evidence="3" id="KW-1185">Reference proteome</keyword>
<dbReference type="Proteomes" id="UP001205311">
    <property type="component" value="Unassembled WGS sequence"/>
</dbReference>
<evidence type="ECO:0000313" key="3">
    <source>
        <dbReference type="Proteomes" id="UP001205311"/>
    </source>
</evidence>
<comment type="caution">
    <text evidence="2">The sequence shown here is derived from an EMBL/GenBank/DDBJ whole genome shotgun (WGS) entry which is preliminary data.</text>
</comment>
<name>A0ABT1HSN6_STRSD</name>
<gene>
    <name evidence="2" type="ORF">LX15_002232</name>
</gene>
<dbReference type="EMBL" id="JAMTCP010000009">
    <property type="protein sequence ID" value="MCP2258534.1"/>
    <property type="molecule type" value="Genomic_DNA"/>
</dbReference>
<accession>A0ABT1HSN6</accession>
<evidence type="ECO:0000313" key="2">
    <source>
        <dbReference type="EMBL" id="MCP2258534.1"/>
    </source>
</evidence>
<organism evidence="2 3">
    <name type="scientific">Streptoalloteichus tenebrarius (strain ATCC 17920 / DSM 40477 / JCM 4838 / CBS 697.72 / NBRC 16177 / NCIMB 11028 / NRRL B-12390 / A12253. 1 / ISP 5477)</name>
    <name type="common">Streptomyces tenebrarius</name>
    <dbReference type="NCBI Taxonomy" id="1933"/>
    <lineage>
        <taxon>Bacteria</taxon>
        <taxon>Bacillati</taxon>
        <taxon>Actinomycetota</taxon>
        <taxon>Actinomycetes</taxon>
        <taxon>Pseudonocardiales</taxon>
        <taxon>Pseudonocardiaceae</taxon>
        <taxon>Streptoalloteichus</taxon>
    </lineage>
</organism>
<protein>
    <submittedName>
        <fullName evidence="2">Uncharacterized protein</fullName>
    </submittedName>
</protein>
<reference evidence="2 3" key="1">
    <citation type="submission" date="2022-06" db="EMBL/GenBank/DDBJ databases">
        <title>Genomic Encyclopedia of Archaeal and Bacterial Type Strains, Phase II (KMG-II): from individual species to whole genera.</title>
        <authorList>
            <person name="Goeker M."/>
        </authorList>
    </citation>
    <scope>NUCLEOTIDE SEQUENCE [LARGE SCALE GENOMIC DNA]</scope>
    <source>
        <strain evidence="2 3">DSM 40477</strain>
    </source>
</reference>
<sequence>MVNEHTVVLFGHCPVEAAQTGFEVHEGCAGGVGGQCTSERRGGVSLNQYGVRFVQSEDLVKCGHQNTELVTSANVVVMVEFKGEVRPDMPGLKCCPVFTINASGPRRPVTGASFDGFRTGEHDNSDPHGQVRNSHQKTCVRSPAQKRRAATNNLR</sequence>
<evidence type="ECO:0000256" key="1">
    <source>
        <dbReference type="SAM" id="MobiDB-lite"/>
    </source>
</evidence>